<dbReference type="CDD" id="cd05243">
    <property type="entry name" value="SDR_a5"/>
    <property type="match status" value="1"/>
</dbReference>
<dbReference type="Proteomes" id="UP000199331">
    <property type="component" value="Unassembled WGS sequence"/>
</dbReference>
<evidence type="ECO:0000259" key="1">
    <source>
        <dbReference type="Pfam" id="PF13460"/>
    </source>
</evidence>
<dbReference type="OrthoDB" id="9787292at2"/>
<dbReference type="InterPro" id="IPR036291">
    <property type="entry name" value="NAD(P)-bd_dom_sf"/>
</dbReference>
<organism evidence="2 3">
    <name type="scientific">Qipengyuania nanhaisediminis</name>
    <dbReference type="NCBI Taxonomy" id="604088"/>
    <lineage>
        <taxon>Bacteria</taxon>
        <taxon>Pseudomonadati</taxon>
        <taxon>Pseudomonadota</taxon>
        <taxon>Alphaproteobacteria</taxon>
        <taxon>Sphingomonadales</taxon>
        <taxon>Erythrobacteraceae</taxon>
        <taxon>Qipengyuania</taxon>
    </lineage>
</organism>
<proteinExistence type="predicted"/>
<dbReference type="RefSeq" id="WP_090479037.1">
    <property type="nucleotide sequence ID" value="NZ_FOWZ01000002.1"/>
</dbReference>
<keyword evidence="3" id="KW-1185">Reference proteome</keyword>
<dbReference type="EMBL" id="FOWZ01000002">
    <property type="protein sequence ID" value="SFP08092.1"/>
    <property type="molecule type" value="Genomic_DNA"/>
</dbReference>
<dbReference type="STRING" id="604088.SAMN04488060_1323"/>
<reference evidence="3" key="1">
    <citation type="submission" date="2016-10" db="EMBL/GenBank/DDBJ databases">
        <authorList>
            <person name="Varghese N."/>
            <person name="Submissions S."/>
        </authorList>
    </citation>
    <scope>NUCLEOTIDE SEQUENCE [LARGE SCALE GENOMIC DNA]</scope>
    <source>
        <strain evidence="3">CGMCC 1.7715</strain>
    </source>
</reference>
<dbReference type="PANTHER" id="PTHR15020">
    <property type="entry name" value="FLAVIN REDUCTASE-RELATED"/>
    <property type="match status" value="1"/>
</dbReference>
<dbReference type="PANTHER" id="PTHR15020:SF50">
    <property type="entry name" value="UPF0659 PROTEIN YMR090W"/>
    <property type="match status" value="1"/>
</dbReference>
<name>A0A1I5MES8_9SPHN</name>
<gene>
    <name evidence="2" type="ORF">SAMN04488060_1323</name>
</gene>
<feature type="domain" description="NAD(P)-binding" evidence="1">
    <location>
        <begin position="7"/>
        <end position="185"/>
    </location>
</feature>
<evidence type="ECO:0000313" key="2">
    <source>
        <dbReference type="EMBL" id="SFP08092.1"/>
    </source>
</evidence>
<dbReference type="AlphaFoldDB" id="A0A1I5MES8"/>
<dbReference type="SUPFAM" id="SSF51735">
    <property type="entry name" value="NAD(P)-binding Rossmann-fold domains"/>
    <property type="match status" value="1"/>
</dbReference>
<dbReference type="Pfam" id="PF13460">
    <property type="entry name" value="NAD_binding_10"/>
    <property type="match status" value="1"/>
</dbReference>
<evidence type="ECO:0000313" key="3">
    <source>
        <dbReference type="Proteomes" id="UP000199331"/>
    </source>
</evidence>
<dbReference type="Gene3D" id="3.40.50.720">
    <property type="entry name" value="NAD(P)-binding Rossmann-like Domain"/>
    <property type="match status" value="1"/>
</dbReference>
<accession>A0A1I5MES8</accession>
<sequence>MKILIAGSTGNTGLRLTRQLMEAGHEPIAMHRASSDTSELPEGVATREADLTQLDGNVCSDVDAVVFAAGSGGDTSEEMTEKVDRDGAIKLIDQAKAANVSRFVMLSSVGADNPDPDSELYHYLKAKNAADEHLEASGLDYSIVRPVALTDDDGDRDVKLSDDVDPKGKAARGDVAAVLLRAISDDSLRNKAYLMESVC</sequence>
<protein>
    <submittedName>
        <fullName evidence="2">NAD(P)H-binding</fullName>
    </submittedName>
</protein>
<dbReference type="InterPro" id="IPR016040">
    <property type="entry name" value="NAD(P)-bd_dom"/>
</dbReference>